<dbReference type="OrthoDB" id="78449at2759"/>
<feature type="region of interest" description="Disordered" evidence="1">
    <location>
        <begin position="435"/>
        <end position="527"/>
    </location>
</feature>
<feature type="region of interest" description="Disordered" evidence="1">
    <location>
        <begin position="313"/>
        <end position="400"/>
    </location>
</feature>
<dbReference type="InParanoid" id="D8LB40"/>
<dbReference type="Proteomes" id="UP000002630">
    <property type="component" value="Linkage Group LG01"/>
</dbReference>
<keyword evidence="3" id="KW-1185">Reference proteome</keyword>
<organism evidence="2 3">
    <name type="scientific">Ectocarpus siliculosus</name>
    <name type="common">Brown alga</name>
    <name type="synonym">Conferva siliculosa</name>
    <dbReference type="NCBI Taxonomy" id="2880"/>
    <lineage>
        <taxon>Eukaryota</taxon>
        <taxon>Sar</taxon>
        <taxon>Stramenopiles</taxon>
        <taxon>Ochrophyta</taxon>
        <taxon>PX clade</taxon>
        <taxon>Phaeophyceae</taxon>
        <taxon>Ectocarpales</taxon>
        <taxon>Ectocarpaceae</taxon>
        <taxon>Ectocarpus</taxon>
    </lineage>
</organism>
<feature type="region of interest" description="Disordered" evidence="1">
    <location>
        <begin position="20"/>
        <end position="72"/>
    </location>
</feature>
<dbReference type="EMBL" id="FN649726">
    <property type="protein sequence ID" value="CBN76549.1"/>
    <property type="molecule type" value="Genomic_DNA"/>
</dbReference>
<feature type="compositionally biased region" description="Polar residues" evidence="1">
    <location>
        <begin position="683"/>
        <end position="706"/>
    </location>
</feature>
<evidence type="ECO:0000313" key="2">
    <source>
        <dbReference type="EMBL" id="CBN76549.1"/>
    </source>
</evidence>
<dbReference type="eggNOG" id="ENOG502S5S6">
    <property type="taxonomic scope" value="Eukaryota"/>
</dbReference>
<proteinExistence type="predicted"/>
<protein>
    <submittedName>
        <fullName evidence="2">Uncharacterized protein</fullName>
    </submittedName>
</protein>
<dbReference type="EMBL" id="FN647682">
    <property type="protein sequence ID" value="CBN76549.1"/>
    <property type="molecule type" value="Genomic_DNA"/>
</dbReference>
<feature type="region of interest" description="Disordered" evidence="1">
    <location>
        <begin position="650"/>
        <end position="758"/>
    </location>
</feature>
<feature type="compositionally biased region" description="Acidic residues" evidence="1">
    <location>
        <begin position="441"/>
        <end position="473"/>
    </location>
</feature>
<evidence type="ECO:0000256" key="1">
    <source>
        <dbReference type="SAM" id="MobiDB-lite"/>
    </source>
</evidence>
<reference evidence="2 3" key="1">
    <citation type="journal article" date="2010" name="Nature">
        <title>The Ectocarpus genome and the independent evolution of multicellularity in brown algae.</title>
        <authorList>
            <person name="Cock J.M."/>
            <person name="Sterck L."/>
            <person name="Rouze P."/>
            <person name="Scornet D."/>
            <person name="Allen A.E."/>
            <person name="Amoutzias G."/>
            <person name="Anthouard V."/>
            <person name="Artiguenave F."/>
            <person name="Aury J.M."/>
            <person name="Badger J.H."/>
            <person name="Beszteri B."/>
            <person name="Billiau K."/>
            <person name="Bonnet E."/>
            <person name="Bothwell J.H."/>
            <person name="Bowler C."/>
            <person name="Boyen C."/>
            <person name="Brownlee C."/>
            <person name="Carrano C.J."/>
            <person name="Charrier B."/>
            <person name="Cho G.Y."/>
            <person name="Coelho S.M."/>
            <person name="Collen J."/>
            <person name="Corre E."/>
            <person name="Da Silva C."/>
            <person name="Delage L."/>
            <person name="Delaroque N."/>
            <person name="Dittami S.M."/>
            <person name="Doulbeau S."/>
            <person name="Elias M."/>
            <person name="Farnham G."/>
            <person name="Gachon C.M."/>
            <person name="Gschloessl B."/>
            <person name="Heesch S."/>
            <person name="Jabbari K."/>
            <person name="Jubin C."/>
            <person name="Kawai H."/>
            <person name="Kimura K."/>
            <person name="Kloareg B."/>
            <person name="Kupper F.C."/>
            <person name="Lang D."/>
            <person name="Le Bail A."/>
            <person name="Leblanc C."/>
            <person name="Lerouge P."/>
            <person name="Lohr M."/>
            <person name="Lopez P.J."/>
            <person name="Martens C."/>
            <person name="Maumus F."/>
            <person name="Michel G."/>
            <person name="Miranda-Saavedra D."/>
            <person name="Morales J."/>
            <person name="Moreau H."/>
            <person name="Motomura T."/>
            <person name="Nagasato C."/>
            <person name="Napoli C.A."/>
            <person name="Nelson D.R."/>
            <person name="Nyvall-Collen P."/>
            <person name="Peters A.F."/>
            <person name="Pommier C."/>
            <person name="Potin P."/>
            <person name="Poulain J."/>
            <person name="Quesneville H."/>
            <person name="Read B."/>
            <person name="Rensing S.A."/>
            <person name="Ritter A."/>
            <person name="Rousvoal S."/>
            <person name="Samanta M."/>
            <person name="Samson G."/>
            <person name="Schroeder D.C."/>
            <person name="Segurens B."/>
            <person name="Strittmatter M."/>
            <person name="Tonon T."/>
            <person name="Tregear J.W."/>
            <person name="Valentin K."/>
            <person name="von Dassow P."/>
            <person name="Yamagishi T."/>
            <person name="Van de Peer Y."/>
            <person name="Wincker P."/>
        </authorList>
    </citation>
    <scope>NUCLEOTIDE SEQUENCE [LARGE SCALE GENOMIC DNA]</scope>
    <source>
        <strain evidence="3">Ec32 / CCAP1310/4</strain>
    </source>
</reference>
<feature type="compositionally biased region" description="Low complexity" evidence="1">
    <location>
        <begin position="650"/>
        <end position="665"/>
    </location>
</feature>
<gene>
    <name evidence="2" type="ORF">Esi_0000_0225</name>
</gene>
<evidence type="ECO:0000313" key="3">
    <source>
        <dbReference type="Proteomes" id="UP000002630"/>
    </source>
</evidence>
<dbReference type="AlphaFoldDB" id="D8LB40"/>
<accession>D8LB40</accession>
<name>D8LB40_ECTSI</name>
<feature type="compositionally biased region" description="Low complexity" evidence="1">
    <location>
        <begin position="707"/>
        <end position="739"/>
    </location>
</feature>
<feature type="compositionally biased region" description="Low complexity" evidence="1">
    <location>
        <begin position="351"/>
        <end position="382"/>
    </location>
</feature>
<dbReference type="OMA" id="WREWETE"/>
<feature type="compositionally biased region" description="Polar residues" evidence="1">
    <location>
        <begin position="480"/>
        <end position="489"/>
    </location>
</feature>
<sequence length="801" mass="84451">MVEAMVIERPDNPRAWVAEYIGRDEGTGSGSDRKDRTDVTRRGKRPQNTANSGWDTPRAPLPNTTAAATGGSAATAVDVNAYGERVEADTEEPEDVSDLNTLLLPSGALPLDVERFSVSYSRALLTGWVKQGSPCCAAASVAGAWNALGGLPRGSHGALNSESVLRAMRAVVQGQVTSMIARFERLLGGSLEPLLQVLDAELALEGKHLGGRGPRAAVANGPHLLRLTRIVTSRERERVGHSSTFDLLWELYEDERKEAAELAAAAAAAEAAEAVAAAILAGSAAAAASSSTAGGLGPKVSVEGATSCATQAATVGGEEVGSASQIRTTDGAARKHPQNGHGDADDSGILGRTSSSPSPGTTKMTTTPGNHNFPRRPSTGRPRSGGGGASTASECRPGTALRRPVSADDLMLASCVAEGETGQGLGAVRRCWEGGEKDVGGEEQEDEQEGDEDEDEEDRQEEEEEEEQEEEQEEKIGQGVTPSISFSSTVREKPASSARQQRRRSSKKDIRGYRRGTRASAGATHGERTKWRWKRDLCTLLKRLGGLNKLSATKPSTGAIGNLGVISTVRYLDGEVPGNVEVTARLFMGKGRQRSCRLPVPLSTRDDEQEKAKQWAALREAFLSDRQVLIFHLTNHYALIFALREWRAPSTSDPTNAAATTTASSGDRHPPPTSSACGAQLKPNGTSRSRTTLNATSAVSSGSDNVTSTGNSHAAAGTATATTGSTGRAGAPQDDCAGAAGRGRGKDGRTRCSDSANAATGDGWTRQLLTARRGQRPAVWMDFEEARNILLRWEGYKNPDA</sequence>
<feature type="compositionally biased region" description="Basic and acidic residues" evidence="1">
    <location>
        <begin position="21"/>
        <end position="41"/>
    </location>
</feature>